<dbReference type="EC" id="6.1.1.10" evidence="3"/>
<protein>
    <recommendedName>
        <fullName evidence="3">methionine--tRNA ligase</fullName>
        <ecNumber evidence="3">6.1.1.10</ecNumber>
    </recommendedName>
    <alternativeName>
        <fullName evidence="10">Methionyl-tRNA synthetase</fullName>
    </alternativeName>
</protein>
<dbReference type="Pfam" id="PF09334">
    <property type="entry name" value="tRNA-synt_1g"/>
    <property type="match status" value="1"/>
</dbReference>
<keyword evidence="9 12" id="KW-0030">Aminoacyl-tRNA synthetase</keyword>
<reference evidence="14" key="1">
    <citation type="submission" date="2020-04" db="EMBL/GenBank/DDBJ databases">
        <authorList>
            <person name="Zhang T."/>
        </authorList>
    </citation>
    <scope>NUCLEOTIDE SEQUENCE</scope>
    <source>
        <strain evidence="14">HKST-UBA01</strain>
    </source>
</reference>
<proteinExistence type="inferred from homology"/>
<dbReference type="GO" id="GO:0005829">
    <property type="term" value="C:cytosol"/>
    <property type="evidence" value="ECO:0007669"/>
    <property type="project" value="TreeGrafter"/>
</dbReference>
<evidence type="ECO:0000256" key="4">
    <source>
        <dbReference type="ARBA" id="ARBA00022490"/>
    </source>
</evidence>
<keyword evidence="7 12" id="KW-0067">ATP-binding</keyword>
<feature type="non-terminal residue" evidence="14">
    <location>
        <position position="336"/>
    </location>
</feature>
<dbReference type="Gene3D" id="2.20.28.20">
    <property type="entry name" value="Methionyl-tRNA synthetase, Zn-domain"/>
    <property type="match status" value="1"/>
</dbReference>
<comment type="similarity">
    <text evidence="2">Belongs to the class-I aminoacyl-tRNA synthetase family. MetG type 1 subfamily.</text>
</comment>
<dbReference type="InterPro" id="IPR033911">
    <property type="entry name" value="MetRS_core"/>
</dbReference>
<dbReference type="InterPro" id="IPR015413">
    <property type="entry name" value="Methionyl/Leucyl_tRNA_Synth"/>
</dbReference>
<feature type="domain" description="Methionyl/Leucyl tRNA synthetase" evidence="13">
    <location>
        <begin position="7"/>
        <end position="332"/>
    </location>
</feature>
<evidence type="ECO:0000256" key="10">
    <source>
        <dbReference type="ARBA" id="ARBA00030904"/>
    </source>
</evidence>
<keyword evidence="5 12" id="KW-0436">Ligase</keyword>
<dbReference type="InterPro" id="IPR014729">
    <property type="entry name" value="Rossmann-like_a/b/a_fold"/>
</dbReference>
<comment type="caution">
    <text evidence="14">The sequence shown here is derived from an EMBL/GenBank/DDBJ whole genome shotgun (WGS) entry which is preliminary data.</text>
</comment>
<dbReference type="SUPFAM" id="SSF52374">
    <property type="entry name" value="Nucleotidylyl transferase"/>
    <property type="match status" value="1"/>
</dbReference>
<dbReference type="FunFam" id="2.20.28.20:FF:000001">
    <property type="entry name" value="Methionine--tRNA ligase"/>
    <property type="match status" value="1"/>
</dbReference>
<dbReference type="PANTHER" id="PTHR45765:SF1">
    <property type="entry name" value="METHIONINE--TRNA LIGASE, CYTOPLASMIC"/>
    <property type="match status" value="1"/>
</dbReference>
<dbReference type="GO" id="GO:0006431">
    <property type="term" value="P:methionyl-tRNA aminoacylation"/>
    <property type="evidence" value="ECO:0007669"/>
    <property type="project" value="InterPro"/>
</dbReference>
<dbReference type="PRINTS" id="PR01041">
    <property type="entry name" value="TRNASYNTHMET"/>
</dbReference>
<evidence type="ECO:0000256" key="7">
    <source>
        <dbReference type="ARBA" id="ARBA00022840"/>
    </source>
</evidence>
<name>A0A956LZ28_UNCEI</name>
<organism evidence="14 15">
    <name type="scientific">Eiseniibacteriota bacterium</name>
    <dbReference type="NCBI Taxonomy" id="2212470"/>
    <lineage>
        <taxon>Bacteria</taxon>
        <taxon>Candidatus Eiseniibacteriota</taxon>
    </lineage>
</organism>
<dbReference type="PROSITE" id="PS00178">
    <property type="entry name" value="AA_TRNA_LIGASE_I"/>
    <property type="match status" value="1"/>
</dbReference>
<keyword evidence="8 12" id="KW-0648">Protein biosynthesis</keyword>
<dbReference type="AlphaFoldDB" id="A0A956LZ28"/>
<dbReference type="EMBL" id="JAGQHR010000249">
    <property type="protein sequence ID" value="MCA9727853.1"/>
    <property type="molecule type" value="Genomic_DNA"/>
</dbReference>
<evidence type="ECO:0000256" key="3">
    <source>
        <dbReference type="ARBA" id="ARBA00012838"/>
    </source>
</evidence>
<evidence type="ECO:0000256" key="11">
    <source>
        <dbReference type="ARBA" id="ARBA00047364"/>
    </source>
</evidence>
<accession>A0A956LZ28</accession>
<dbReference type="GO" id="GO:0005524">
    <property type="term" value="F:ATP binding"/>
    <property type="evidence" value="ECO:0007669"/>
    <property type="project" value="UniProtKB-KW"/>
</dbReference>
<evidence type="ECO:0000313" key="14">
    <source>
        <dbReference type="EMBL" id="MCA9727853.1"/>
    </source>
</evidence>
<evidence type="ECO:0000313" key="15">
    <source>
        <dbReference type="Proteomes" id="UP000697710"/>
    </source>
</evidence>
<gene>
    <name evidence="14" type="ORF">KC729_09240</name>
</gene>
<dbReference type="InterPro" id="IPR023458">
    <property type="entry name" value="Met-tRNA_ligase_1"/>
</dbReference>
<dbReference type="Proteomes" id="UP000697710">
    <property type="component" value="Unassembled WGS sequence"/>
</dbReference>
<evidence type="ECO:0000256" key="8">
    <source>
        <dbReference type="ARBA" id="ARBA00022917"/>
    </source>
</evidence>
<evidence type="ECO:0000256" key="6">
    <source>
        <dbReference type="ARBA" id="ARBA00022741"/>
    </source>
</evidence>
<evidence type="ECO:0000256" key="2">
    <source>
        <dbReference type="ARBA" id="ARBA00008258"/>
    </source>
</evidence>
<keyword evidence="4" id="KW-0963">Cytoplasm</keyword>
<evidence type="ECO:0000256" key="12">
    <source>
        <dbReference type="RuleBase" id="RU363039"/>
    </source>
</evidence>
<evidence type="ECO:0000256" key="5">
    <source>
        <dbReference type="ARBA" id="ARBA00022598"/>
    </source>
</evidence>
<comment type="catalytic activity">
    <reaction evidence="11">
        <text>tRNA(Met) + L-methionine + ATP = L-methionyl-tRNA(Met) + AMP + diphosphate</text>
        <dbReference type="Rhea" id="RHEA:13481"/>
        <dbReference type="Rhea" id="RHEA-COMP:9667"/>
        <dbReference type="Rhea" id="RHEA-COMP:9698"/>
        <dbReference type="ChEBI" id="CHEBI:30616"/>
        <dbReference type="ChEBI" id="CHEBI:33019"/>
        <dbReference type="ChEBI" id="CHEBI:57844"/>
        <dbReference type="ChEBI" id="CHEBI:78442"/>
        <dbReference type="ChEBI" id="CHEBI:78530"/>
        <dbReference type="ChEBI" id="CHEBI:456215"/>
        <dbReference type="EC" id="6.1.1.10"/>
    </reaction>
</comment>
<evidence type="ECO:0000256" key="9">
    <source>
        <dbReference type="ARBA" id="ARBA00023146"/>
    </source>
</evidence>
<comment type="subcellular location">
    <subcellularLocation>
        <location evidence="1">Cytoplasm</location>
    </subcellularLocation>
</comment>
<sequence length="336" mass="38496">MMQKRRFLVTSGLPYSNGRLHVGHLAGAYLPADIFVRYLRSRGDEVRFVCGSDDNGVASLVSARKEGRPVAELVADYRESQMRDFQRMGIGFDIYGGTHAPDFVATHNRISQEFFRTIHDHGYFVKRSQKQLYDLEARQFLPDRYAKGTCPNCGNKEADADQCDVCGATYDQTELIDPVSTITGTRPELRETTHWFLQLQRFQEPLREWLESKRQAQGDQPAWRDHVLNFCLGQIKNGLPERAMTRDLDWGIPVPLDDPDAAGKVLYVWFDAPIGYVSFTASLEERQGRPADDYTHWWKDPDCRIVHFIGEDNTVFHALIWPAMLLGTQYTAKEVD</sequence>
<dbReference type="SUPFAM" id="SSF57770">
    <property type="entry name" value="Methionyl-tRNA synthetase (MetRS), Zn-domain"/>
    <property type="match status" value="1"/>
</dbReference>
<evidence type="ECO:0000259" key="13">
    <source>
        <dbReference type="Pfam" id="PF09334"/>
    </source>
</evidence>
<reference evidence="14" key="2">
    <citation type="journal article" date="2021" name="Microbiome">
        <title>Successional dynamics and alternative stable states in a saline activated sludge microbial community over 9 years.</title>
        <authorList>
            <person name="Wang Y."/>
            <person name="Ye J."/>
            <person name="Ju F."/>
            <person name="Liu L."/>
            <person name="Boyd J.A."/>
            <person name="Deng Y."/>
            <person name="Parks D.H."/>
            <person name="Jiang X."/>
            <person name="Yin X."/>
            <person name="Woodcroft B.J."/>
            <person name="Tyson G.W."/>
            <person name="Hugenholtz P."/>
            <person name="Polz M.F."/>
            <person name="Zhang T."/>
        </authorList>
    </citation>
    <scope>NUCLEOTIDE SEQUENCE</scope>
    <source>
        <strain evidence="14">HKST-UBA01</strain>
    </source>
</reference>
<dbReference type="InterPro" id="IPR001412">
    <property type="entry name" value="aa-tRNA-synth_I_CS"/>
</dbReference>
<dbReference type="InterPro" id="IPR029038">
    <property type="entry name" value="MetRS_Zn"/>
</dbReference>
<evidence type="ECO:0000256" key="1">
    <source>
        <dbReference type="ARBA" id="ARBA00004496"/>
    </source>
</evidence>
<dbReference type="GO" id="GO:0004825">
    <property type="term" value="F:methionine-tRNA ligase activity"/>
    <property type="evidence" value="ECO:0007669"/>
    <property type="project" value="UniProtKB-EC"/>
</dbReference>
<dbReference type="PANTHER" id="PTHR45765">
    <property type="entry name" value="METHIONINE--TRNA LIGASE"/>
    <property type="match status" value="1"/>
</dbReference>
<dbReference type="Gene3D" id="3.40.50.620">
    <property type="entry name" value="HUPs"/>
    <property type="match status" value="1"/>
</dbReference>
<keyword evidence="6 12" id="KW-0547">Nucleotide-binding</keyword>